<protein>
    <submittedName>
        <fullName evidence="1">Uncharacterized protein</fullName>
    </submittedName>
</protein>
<name>A0A2S8FXH3_9BACT</name>
<proteinExistence type="predicted"/>
<reference evidence="1 2" key="1">
    <citation type="submission" date="2018-02" db="EMBL/GenBank/DDBJ databases">
        <title>Comparative genomes isolates from brazilian mangrove.</title>
        <authorList>
            <person name="Araujo J.E."/>
            <person name="Taketani R.G."/>
            <person name="Silva M.C.P."/>
            <person name="Loureco M.V."/>
            <person name="Andreote F.D."/>
        </authorList>
    </citation>
    <scope>NUCLEOTIDE SEQUENCE [LARGE SCALE GENOMIC DNA]</scope>
    <source>
        <strain evidence="1 2">HEX-2 MGV</strain>
    </source>
</reference>
<comment type="caution">
    <text evidence="1">The sequence shown here is derived from an EMBL/GenBank/DDBJ whole genome shotgun (WGS) entry which is preliminary data.</text>
</comment>
<dbReference type="Proteomes" id="UP000240009">
    <property type="component" value="Unassembled WGS sequence"/>
</dbReference>
<accession>A0A2S8FXH3</accession>
<dbReference type="AlphaFoldDB" id="A0A2S8FXH3"/>
<sequence>MSLTLANALLGYSDIDTRYQPLGVKTLICELFALLSASDFRRPAVIAPLQAEVIPQCEGILAGKRCGLAAAFNFLLRGTAIGPRDTVAILKSIPGSRHLAVNEVTQP</sequence>
<evidence type="ECO:0000313" key="2">
    <source>
        <dbReference type="Proteomes" id="UP000240009"/>
    </source>
</evidence>
<evidence type="ECO:0000313" key="1">
    <source>
        <dbReference type="EMBL" id="PQO36886.1"/>
    </source>
</evidence>
<gene>
    <name evidence="1" type="ORF">C5Y96_06905</name>
</gene>
<dbReference type="EMBL" id="PUIA01000017">
    <property type="protein sequence ID" value="PQO36886.1"/>
    <property type="molecule type" value="Genomic_DNA"/>
</dbReference>
<organism evidence="1 2">
    <name type="scientific">Blastopirellula marina</name>
    <dbReference type="NCBI Taxonomy" id="124"/>
    <lineage>
        <taxon>Bacteria</taxon>
        <taxon>Pseudomonadati</taxon>
        <taxon>Planctomycetota</taxon>
        <taxon>Planctomycetia</taxon>
        <taxon>Pirellulales</taxon>
        <taxon>Pirellulaceae</taxon>
        <taxon>Blastopirellula</taxon>
    </lineage>
</organism>